<keyword evidence="3 7" id="KW-0732">Signal</keyword>
<feature type="domain" description="SpaA-like prealbumin fold" evidence="9">
    <location>
        <begin position="400"/>
        <end position="467"/>
    </location>
</feature>
<protein>
    <submittedName>
        <fullName evidence="10">Collagen-binding protein</fullName>
    </submittedName>
</protein>
<accession>A0A6I1GB63</accession>
<dbReference type="Pfam" id="PF17802">
    <property type="entry name" value="SpaA"/>
    <property type="match status" value="1"/>
</dbReference>
<keyword evidence="2" id="KW-0964">Secreted</keyword>
<dbReference type="Gene3D" id="2.60.40.10">
    <property type="entry name" value="Immunoglobulins"/>
    <property type="match status" value="1"/>
</dbReference>
<evidence type="ECO:0000256" key="7">
    <source>
        <dbReference type="SAM" id="SignalP"/>
    </source>
</evidence>
<feature type="region of interest" description="Disordered" evidence="5">
    <location>
        <begin position="368"/>
        <end position="389"/>
    </location>
</feature>
<evidence type="ECO:0000259" key="8">
    <source>
        <dbReference type="Pfam" id="PF00746"/>
    </source>
</evidence>
<keyword evidence="4" id="KW-0572">Peptidoglycan-anchor</keyword>
<gene>
    <name evidence="10" type="ORF">F7D08_0564</name>
</gene>
<feature type="transmembrane region" description="Helical" evidence="6">
    <location>
        <begin position="558"/>
        <end position="580"/>
    </location>
</feature>
<feature type="chain" id="PRO_5026166156" evidence="7">
    <location>
        <begin position="33"/>
        <end position="591"/>
    </location>
</feature>
<evidence type="ECO:0000256" key="4">
    <source>
        <dbReference type="ARBA" id="ARBA00023088"/>
    </source>
</evidence>
<keyword evidence="6" id="KW-1133">Transmembrane helix</keyword>
<dbReference type="InterPro" id="IPR041033">
    <property type="entry name" value="SpaA_PFL_dom_1"/>
</dbReference>
<name>A0A6I1GB63_9BIFI</name>
<dbReference type="Proteomes" id="UP000468413">
    <property type="component" value="Unassembled WGS sequence"/>
</dbReference>
<dbReference type="RefSeq" id="WP_226803283.1">
    <property type="nucleotide sequence ID" value="NZ_WBVS01000002.1"/>
</dbReference>
<dbReference type="NCBIfam" id="TIGR01167">
    <property type="entry name" value="LPXTG_anchor"/>
    <property type="match status" value="1"/>
</dbReference>
<dbReference type="GO" id="GO:0005975">
    <property type="term" value="P:carbohydrate metabolic process"/>
    <property type="evidence" value="ECO:0007669"/>
    <property type="project" value="UniProtKB-ARBA"/>
</dbReference>
<proteinExistence type="predicted"/>
<feature type="domain" description="Gram-positive cocci surface proteins LPxTG" evidence="8">
    <location>
        <begin position="547"/>
        <end position="586"/>
    </location>
</feature>
<dbReference type="InterPro" id="IPR013783">
    <property type="entry name" value="Ig-like_fold"/>
</dbReference>
<keyword evidence="6" id="KW-0812">Transmembrane</keyword>
<sequence>MKGSLLKKGFAALAAFAVGISGLALGVTTASAAVVAPTAKTITITGDESQLTGHTFTVAKIGAYDASGDTAAVKTATPGVTAQNITDALTAAGVTGASANEDPLEWAIENTKLDQSGEPNWYGTGASRKFADALAKTVTFTAPASTDDTAAGQRVLTVAEPGLYLVKDTAPADHASTTSLTIMVGTAWTPTAGGTAIAEGTVKMKNQVPNISKDIKTPTPQAGKDVTYTLTSKVPNYVGYRIKNYQYRLVDSFQQGVAPSKIYYTGANDLTVTVAGKELTKDQYTVTYYTVENPPVSLTASNASVTTDPKQAKSFRVDLSKYVRSLSGNNTPGDDDVFTTETNIGAAVLVTYKAHVVGDLSQGAINKPGVEYSNNPTEANDGDTPGHNPGPEKKIFNFPFKIKKTDKQGNVLSGASFKIEGADGTTMDAITKTSAAGGIVSFTGLGDVTNTSGQFTLTYKVTETQAPLIAGTQDHYQLPSNAWFTLKITGNIVKTTDGSVAKVENLTYTVVDGNLKNYITAGTDKNGVVTGNDGANPSVVQVTLYNAKNITELPLTGGMGTALFTVIAVLLAGAAATVFAKSRRTSKALQA</sequence>
<evidence type="ECO:0000313" key="10">
    <source>
        <dbReference type="EMBL" id="KAB7788830.1"/>
    </source>
</evidence>
<comment type="caution">
    <text evidence="10">The sequence shown here is derived from an EMBL/GenBank/DDBJ whole genome shotgun (WGS) entry which is preliminary data.</text>
</comment>
<evidence type="ECO:0000256" key="5">
    <source>
        <dbReference type="SAM" id="MobiDB-lite"/>
    </source>
</evidence>
<keyword evidence="11" id="KW-1185">Reference proteome</keyword>
<feature type="signal peptide" evidence="7">
    <location>
        <begin position="1"/>
        <end position="32"/>
    </location>
</feature>
<evidence type="ECO:0000256" key="2">
    <source>
        <dbReference type="ARBA" id="ARBA00022525"/>
    </source>
</evidence>
<dbReference type="Gene3D" id="2.60.40.740">
    <property type="match status" value="1"/>
</dbReference>
<organism evidence="10 11">
    <name type="scientific">Bifidobacterium cebidarum</name>
    <dbReference type="NCBI Taxonomy" id="2650773"/>
    <lineage>
        <taxon>Bacteria</taxon>
        <taxon>Bacillati</taxon>
        <taxon>Actinomycetota</taxon>
        <taxon>Actinomycetes</taxon>
        <taxon>Bifidobacteriales</taxon>
        <taxon>Bifidobacteriaceae</taxon>
        <taxon>Bifidobacterium</taxon>
    </lineage>
</organism>
<evidence type="ECO:0000256" key="3">
    <source>
        <dbReference type="ARBA" id="ARBA00022729"/>
    </source>
</evidence>
<dbReference type="AlphaFoldDB" id="A0A6I1GB63"/>
<keyword evidence="6" id="KW-0472">Membrane</keyword>
<keyword evidence="10" id="KW-0176">Collagen</keyword>
<evidence type="ECO:0000256" key="6">
    <source>
        <dbReference type="SAM" id="Phobius"/>
    </source>
</evidence>
<evidence type="ECO:0000313" key="11">
    <source>
        <dbReference type="Proteomes" id="UP000468413"/>
    </source>
</evidence>
<dbReference type="InterPro" id="IPR019931">
    <property type="entry name" value="LPXTG_anchor"/>
</dbReference>
<reference evidence="10 11" key="1">
    <citation type="submission" date="2019-09" db="EMBL/GenBank/DDBJ databases">
        <title>Characterization of the phylogenetic diversity of two novel species belonging to the genus Bifidobacterium: Bifidobacterium cebidarum sp. nov. and Bifidobacterium leontopitheci sp. nov.</title>
        <authorList>
            <person name="Lugli G.A."/>
            <person name="Duranti S."/>
            <person name="Milani C."/>
            <person name="Turroni F."/>
            <person name="Ventura M."/>
        </authorList>
    </citation>
    <scope>NUCLEOTIDE SEQUENCE [LARGE SCALE GENOMIC DNA]</scope>
    <source>
        <strain evidence="10 11">LMG 31469</strain>
    </source>
</reference>
<keyword evidence="1" id="KW-0134">Cell wall</keyword>
<dbReference type="Pfam" id="PF00746">
    <property type="entry name" value="Gram_pos_anchor"/>
    <property type="match status" value="1"/>
</dbReference>
<dbReference type="EMBL" id="WBVS01000002">
    <property type="protein sequence ID" value="KAB7788830.1"/>
    <property type="molecule type" value="Genomic_DNA"/>
</dbReference>
<evidence type="ECO:0000259" key="9">
    <source>
        <dbReference type="Pfam" id="PF17802"/>
    </source>
</evidence>
<evidence type="ECO:0000256" key="1">
    <source>
        <dbReference type="ARBA" id="ARBA00022512"/>
    </source>
</evidence>